<proteinExistence type="predicted"/>
<keyword evidence="1" id="KW-1133">Transmembrane helix</keyword>
<dbReference type="AlphaFoldDB" id="A0AAC9XY24"/>
<dbReference type="EMBL" id="CP011036">
    <property type="protein sequence ID" value="ASM55006.1"/>
    <property type="molecule type" value="Genomic_DNA"/>
</dbReference>
<reference evidence="2 3" key="1">
    <citation type="submission" date="2015-03" db="EMBL/GenBank/DDBJ databases">
        <authorList>
            <person name="Xie B.-B."/>
            <person name="Rong J.-C."/>
            <person name="Qin Q.-L."/>
            <person name="Zhang Y.-Z."/>
        </authorList>
    </citation>
    <scope>NUCLEOTIDE SEQUENCE [LARGE SCALE GENOMIC DNA]</scope>
    <source>
        <strain evidence="2 3">KMM 661</strain>
    </source>
</reference>
<protein>
    <submittedName>
        <fullName evidence="2">Uncharacterized protein</fullName>
    </submittedName>
</protein>
<dbReference type="RefSeq" id="WP_011329040.1">
    <property type="nucleotide sequence ID" value="NZ_BJXZ01000013.1"/>
</dbReference>
<dbReference type="GeneID" id="300943957"/>
<organism evidence="2 3">
    <name type="scientific">Pseudoalteromonas nigrifaciens</name>
    <dbReference type="NCBI Taxonomy" id="28109"/>
    <lineage>
        <taxon>Bacteria</taxon>
        <taxon>Pseudomonadati</taxon>
        <taxon>Pseudomonadota</taxon>
        <taxon>Gammaproteobacteria</taxon>
        <taxon>Alteromonadales</taxon>
        <taxon>Pseudoalteromonadaceae</taxon>
        <taxon>Pseudoalteromonas</taxon>
    </lineage>
</organism>
<evidence type="ECO:0000313" key="3">
    <source>
        <dbReference type="Proteomes" id="UP000198329"/>
    </source>
</evidence>
<dbReference type="KEGG" id="png:PNIG_a3059"/>
<sequence>MKSVVNWLLVCLVFIAAFICYAMGNASGVIALTVVGFALETGFWLYSFKKRKNNKRCF</sequence>
<feature type="transmembrane region" description="Helical" evidence="1">
    <location>
        <begin position="7"/>
        <end position="24"/>
    </location>
</feature>
<keyword evidence="1" id="KW-0812">Transmembrane</keyword>
<dbReference type="Proteomes" id="UP000198329">
    <property type="component" value="Chromosome I"/>
</dbReference>
<keyword evidence="1" id="KW-0472">Membrane</keyword>
<keyword evidence="3" id="KW-1185">Reference proteome</keyword>
<evidence type="ECO:0000313" key="2">
    <source>
        <dbReference type="EMBL" id="ASM55006.1"/>
    </source>
</evidence>
<accession>A0AAC9XY24</accession>
<evidence type="ECO:0000256" key="1">
    <source>
        <dbReference type="SAM" id="Phobius"/>
    </source>
</evidence>
<gene>
    <name evidence="2" type="ORF">PNIG_a3059</name>
</gene>
<feature type="transmembrane region" description="Helical" evidence="1">
    <location>
        <begin position="30"/>
        <end position="48"/>
    </location>
</feature>
<name>A0AAC9XY24_9GAMM</name>